<protein>
    <submittedName>
        <fullName evidence="6">Transcriptional regulator, LacI family</fullName>
    </submittedName>
</protein>
<evidence type="ECO:0000256" key="3">
    <source>
        <dbReference type="ARBA" id="ARBA00023125"/>
    </source>
</evidence>
<dbReference type="CDD" id="cd01392">
    <property type="entry name" value="HTH_LacI"/>
    <property type="match status" value="1"/>
</dbReference>
<dbReference type="SUPFAM" id="SSF53822">
    <property type="entry name" value="Periplasmic binding protein-like I"/>
    <property type="match status" value="1"/>
</dbReference>
<dbReference type="EMBL" id="CP001998">
    <property type="protein sequence ID" value="ADE53559.1"/>
    <property type="molecule type" value="Genomic_DNA"/>
</dbReference>
<dbReference type="Proteomes" id="UP000000925">
    <property type="component" value="Chromosome"/>
</dbReference>
<organism evidence="6 7">
    <name type="scientific">Coraliomargarita akajimensis (strain DSM 45221 / IAM 15411 / JCM 23193 / KCTC 12865 / 04OKA010-24)</name>
    <dbReference type="NCBI Taxonomy" id="583355"/>
    <lineage>
        <taxon>Bacteria</taxon>
        <taxon>Pseudomonadati</taxon>
        <taxon>Verrucomicrobiota</taxon>
        <taxon>Opitutia</taxon>
        <taxon>Puniceicoccales</taxon>
        <taxon>Coraliomargaritaceae</taxon>
        <taxon>Coraliomargarita</taxon>
    </lineage>
</organism>
<evidence type="ECO:0000313" key="7">
    <source>
        <dbReference type="Proteomes" id="UP000000925"/>
    </source>
</evidence>
<keyword evidence="7" id="KW-1185">Reference proteome</keyword>
<dbReference type="eggNOG" id="COG1609">
    <property type="taxonomic scope" value="Bacteria"/>
</dbReference>
<dbReference type="InterPro" id="IPR000843">
    <property type="entry name" value="HTH_LacI"/>
</dbReference>
<dbReference type="Gene3D" id="3.40.50.2300">
    <property type="match status" value="2"/>
</dbReference>
<evidence type="ECO:0000313" key="6">
    <source>
        <dbReference type="EMBL" id="ADE53559.1"/>
    </source>
</evidence>
<dbReference type="InterPro" id="IPR010982">
    <property type="entry name" value="Lambda_DNA-bd_dom_sf"/>
</dbReference>
<proteinExistence type="predicted"/>
<dbReference type="CDD" id="cd06267">
    <property type="entry name" value="PBP1_LacI_sugar_binding-like"/>
    <property type="match status" value="1"/>
</dbReference>
<feature type="domain" description="HTH lacI-type" evidence="5">
    <location>
        <begin position="11"/>
        <end position="66"/>
    </location>
</feature>
<dbReference type="Pfam" id="PF00356">
    <property type="entry name" value="LacI"/>
    <property type="match status" value="1"/>
</dbReference>
<dbReference type="InterPro" id="IPR046335">
    <property type="entry name" value="LacI/GalR-like_sensor"/>
</dbReference>
<dbReference type="SMART" id="SM00354">
    <property type="entry name" value="HTH_LACI"/>
    <property type="match status" value="1"/>
</dbReference>
<dbReference type="Pfam" id="PF13377">
    <property type="entry name" value="Peripla_BP_3"/>
    <property type="match status" value="1"/>
</dbReference>
<evidence type="ECO:0000259" key="5">
    <source>
        <dbReference type="PROSITE" id="PS50932"/>
    </source>
</evidence>
<dbReference type="AlphaFoldDB" id="D5ENQ0"/>
<dbReference type="PROSITE" id="PS50932">
    <property type="entry name" value="HTH_LACI_2"/>
    <property type="match status" value="1"/>
</dbReference>
<dbReference type="STRING" id="583355.Caka_0534"/>
<evidence type="ECO:0000256" key="4">
    <source>
        <dbReference type="ARBA" id="ARBA00023163"/>
    </source>
</evidence>
<dbReference type="RefSeq" id="WP_013042284.1">
    <property type="nucleotide sequence ID" value="NC_014008.1"/>
</dbReference>
<dbReference type="SUPFAM" id="SSF47413">
    <property type="entry name" value="lambda repressor-like DNA-binding domains"/>
    <property type="match status" value="1"/>
</dbReference>
<keyword evidence="2" id="KW-0805">Transcription regulation</keyword>
<sequence>MKNPTYKESTATLVEVAEAAGVSRQTASRILGTAAHKHKQATVDKVKAIAEQMGYRPNLLAKSIVSGRTFSIGVLVPQNNAGDGFFTQVSNGIQRALLDTNLLPIFLHTSDESPEKDQIHRLVDRRVDGMILIPQGTDVAPDYFKEIADRNIPVVCVNERITNVGPLDFVGTDETNGGKAAAQYLIAKGHTKLGCLHWSERSVNLGMRQNGFLKEAETRGASCTTIALPGWTLEENIDRLCQALQSKGRPTAFFCVSDVYAAMLYKAAEHCALRIPEDLSVLGFAGLPWGEFLSPGLSTLSQDGGRIGEEAAKALLNRINGSTNKPAPKRVKVELVERRSVAAI</sequence>
<name>D5ENQ0_CORAD</name>
<dbReference type="GO" id="GO:0003700">
    <property type="term" value="F:DNA-binding transcription factor activity"/>
    <property type="evidence" value="ECO:0007669"/>
    <property type="project" value="TreeGrafter"/>
</dbReference>
<keyword evidence="1" id="KW-0678">Repressor</keyword>
<dbReference type="PANTHER" id="PTHR30146">
    <property type="entry name" value="LACI-RELATED TRANSCRIPTIONAL REPRESSOR"/>
    <property type="match status" value="1"/>
</dbReference>
<dbReference type="PANTHER" id="PTHR30146:SF148">
    <property type="entry name" value="HTH-TYPE TRANSCRIPTIONAL REPRESSOR PURR-RELATED"/>
    <property type="match status" value="1"/>
</dbReference>
<dbReference type="Gene3D" id="1.10.260.40">
    <property type="entry name" value="lambda repressor-like DNA-binding domains"/>
    <property type="match status" value="1"/>
</dbReference>
<gene>
    <name evidence="6" type="ordered locus">Caka_0534</name>
</gene>
<dbReference type="InterPro" id="IPR028082">
    <property type="entry name" value="Peripla_BP_I"/>
</dbReference>
<keyword evidence="4" id="KW-0804">Transcription</keyword>
<accession>D5ENQ0</accession>
<evidence type="ECO:0000256" key="1">
    <source>
        <dbReference type="ARBA" id="ARBA00022491"/>
    </source>
</evidence>
<dbReference type="GO" id="GO:0000976">
    <property type="term" value="F:transcription cis-regulatory region binding"/>
    <property type="evidence" value="ECO:0007669"/>
    <property type="project" value="TreeGrafter"/>
</dbReference>
<dbReference type="KEGG" id="caa:Caka_0534"/>
<evidence type="ECO:0000256" key="2">
    <source>
        <dbReference type="ARBA" id="ARBA00023015"/>
    </source>
</evidence>
<reference evidence="6 7" key="1">
    <citation type="journal article" date="2010" name="Stand. Genomic Sci.">
        <title>Complete genome sequence of Coraliomargarita akajimensis type strain (04OKA010-24).</title>
        <authorList>
            <person name="Mavromatis K."/>
            <person name="Abt B."/>
            <person name="Brambilla E."/>
            <person name="Lapidus A."/>
            <person name="Copeland A."/>
            <person name="Deshpande S."/>
            <person name="Nolan M."/>
            <person name="Lucas S."/>
            <person name="Tice H."/>
            <person name="Cheng J.F."/>
            <person name="Han C."/>
            <person name="Detter J.C."/>
            <person name="Woyke T."/>
            <person name="Goodwin L."/>
            <person name="Pitluck S."/>
            <person name="Held B."/>
            <person name="Brettin T."/>
            <person name="Tapia R."/>
            <person name="Ivanova N."/>
            <person name="Mikhailova N."/>
            <person name="Pati A."/>
            <person name="Liolios K."/>
            <person name="Chen A."/>
            <person name="Palaniappan K."/>
            <person name="Land M."/>
            <person name="Hauser L."/>
            <person name="Chang Y.J."/>
            <person name="Jeffries C.D."/>
            <person name="Rohde M."/>
            <person name="Goker M."/>
            <person name="Bristow J."/>
            <person name="Eisen J.A."/>
            <person name="Markowitz V."/>
            <person name="Hugenholtz P."/>
            <person name="Klenk H.P."/>
            <person name="Kyrpides N.C."/>
        </authorList>
    </citation>
    <scope>NUCLEOTIDE SEQUENCE [LARGE SCALE GENOMIC DNA]</scope>
    <source>
        <strain evidence="7">DSM 45221 / IAM 15411 / JCM 23193 / KCTC 12865</strain>
    </source>
</reference>
<dbReference type="HOGENOM" id="CLU_037628_6_1_0"/>
<keyword evidence="3" id="KW-0238">DNA-binding</keyword>